<feature type="compositionally biased region" description="Basic and acidic residues" evidence="3">
    <location>
        <begin position="25"/>
        <end position="35"/>
    </location>
</feature>
<dbReference type="OrthoDB" id="272077at2759"/>
<keyword evidence="2" id="KW-0677">Repeat</keyword>
<feature type="compositionally biased region" description="Basic and acidic residues" evidence="3">
    <location>
        <begin position="639"/>
        <end position="649"/>
    </location>
</feature>
<gene>
    <name evidence="4" type="ORF">LAMI_0D12618G</name>
</gene>
<feature type="compositionally biased region" description="Polar residues" evidence="3">
    <location>
        <begin position="551"/>
        <end position="563"/>
    </location>
</feature>
<evidence type="ECO:0000256" key="1">
    <source>
        <dbReference type="ARBA" id="ARBA00022553"/>
    </source>
</evidence>
<dbReference type="PANTHER" id="PTHR46430">
    <property type="entry name" value="PROTEIN SKT5-RELATED"/>
    <property type="match status" value="1"/>
</dbReference>
<dbReference type="EMBL" id="LT598463">
    <property type="protein sequence ID" value="SCU89167.1"/>
    <property type="molecule type" value="Genomic_DNA"/>
</dbReference>
<proteinExistence type="predicted"/>
<feature type="region of interest" description="Disordered" evidence="3">
    <location>
        <begin position="519"/>
        <end position="538"/>
    </location>
</feature>
<keyword evidence="1" id="KW-0597">Phosphoprotein</keyword>
<feature type="region of interest" description="Disordered" evidence="3">
    <location>
        <begin position="77"/>
        <end position="122"/>
    </location>
</feature>
<organism evidence="4 5">
    <name type="scientific">Lachancea mirantina</name>
    <dbReference type="NCBI Taxonomy" id="1230905"/>
    <lineage>
        <taxon>Eukaryota</taxon>
        <taxon>Fungi</taxon>
        <taxon>Dikarya</taxon>
        <taxon>Ascomycota</taxon>
        <taxon>Saccharomycotina</taxon>
        <taxon>Saccharomycetes</taxon>
        <taxon>Saccharomycetales</taxon>
        <taxon>Saccharomycetaceae</taxon>
        <taxon>Lachancea</taxon>
    </lineage>
</organism>
<dbReference type="Proteomes" id="UP000191024">
    <property type="component" value="Chromosome D"/>
</dbReference>
<sequence length="649" mass="71128">MAAATHPYRRTLEISSTRANGEVEANSRRNNDNKNDSLFSLSSKTQLNDNGELFDKSFKLSALPSPPTLLAQRAVSSPVSSLSETPGSSRIQLVDSRESSNDVGEFNDSGSGSTKFKSKKTRPKSVDLSHLYLMSNGNTQYTSTNESVADLSHQMISKYLGEENNSILVPRLKTIAMYKQNVKKSKDPNVLFQYAQYILQTALSIDVDSTDKIQDETETNDGSVSPGALKKQFLKDAQHYLRKLSVKGYSDAQYLLADAYASGAFGKVNTKEAFVLFQSAAKHGHIESAYRTAHCYEEGLGTTRDSRRAIEFLKFAGSRNHPSATYKLGLYSFYGRMGMPNDINTKQNGIKWLSRATARANELTCAAPYELAKIYDNGFMDIIIPDQKYAMELYNQAASLGHSPSSTILGRVYETGNDVVPQDTSLSVHYYTQAALRGDPEAMMGLCAWYIVGAEPSFDKDEKEAFQWALRAATAGFAKAQFAVAYFYEKGKGCEVDMDSAMDWYQKAADQKDPRAINKLQTNGNGTPFKPSHSKKSKSISTLNLFASNSTQDFRNTSGSTEHSTFKKPSGSAVDLRISATERHDRGFEQPIAGHENLSTAGAEPGPSGNDGAKEFTLEASSVPAGKTKRGKILSSRKSSGESKKKTVS</sequence>
<dbReference type="Pfam" id="PF08238">
    <property type="entry name" value="Sel1"/>
    <property type="match status" value="7"/>
</dbReference>
<dbReference type="AlphaFoldDB" id="A0A1G4JGD9"/>
<dbReference type="STRING" id="1230905.A0A1G4JGD9"/>
<dbReference type="FunFam" id="1.25.40.10:FF:000707">
    <property type="entry name" value="Chitin synthase regulatory factor 3"/>
    <property type="match status" value="1"/>
</dbReference>
<feature type="compositionally biased region" description="Polar residues" evidence="3">
    <location>
        <begin position="77"/>
        <end position="91"/>
    </location>
</feature>
<protein>
    <submittedName>
        <fullName evidence="4">LAMI_0D12618g1_1</fullName>
    </submittedName>
</protein>
<dbReference type="SMART" id="SM00671">
    <property type="entry name" value="SEL1"/>
    <property type="match status" value="7"/>
</dbReference>
<evidence type="ECO:0000313" key="4">
    <source>
        <dbReference type="EMBL" id="SCU89167.1"/>
    </source>
</evidence>
<name>A0A1G4JGD9_9SACH</name>
<dbReference type="InterPro" id="IPR011990">
    <property type="entry name" value="TPR-like_helical_dom_sf"/>
</dbReference>
<keyword evidence="5" id="KW-1185">Reference proteome</keyword>
<evidence type="ECO:0000256" key="2">
    <source>
        <dbReference type="ARBA" id="ARBA00022737"/>
    </source>
</evidence>
<reference evidence="4 5" key="1">
    <citation type="submission" date="2016-03" db="EMBL/GenBank/DDBJ databases">
        <authorList>
            <person name="Devillers H."/>
        </authorList>
    </citation>
    <scope>NUCLEOTIDE SEQUENCE [LARGE SCALE GENOMIC DNA]</scope>
    <source>
        <strain evidence="4">CBS 11717</strain>
    </source>
</reference>
<accession>A0A1G4JGD9</accession>
<evidence type="ECO:0000256" key="3">
    <source>
        <dbReference type="SAM" id="MobiDB-lite"/>
    </source>
</evidence>
<dbReference type="InterPro" id="IPR051726">
    <property type="entry name" value="Chitin_Synth_Reg"/>
</dbReference>
<dbReference type="PANTHER" id="PTHR46430:SF1">
    <property type="entry name" value="CHITIN SYNTHASE REGULATOR SKT5-RELATED"/>
    <property type="match status" value="1"/>
</dbReference>
<feature type="region of interest" description="Disordered" evidence="3">
    <location>
        <begin position="1"/>
        <end position="39"/>
    </location>
</feature>
<dbReference type="InterPro" id="IPR006597">
    <property type="entry name" value="Sel1-like"/>
</dbReference>
<dbReference type="SUPFAM" id="SSF81901">
    <property type="entry name" value="HCP-like"/>
    <property type="match status" value="2"/>
</dbReference>
<dbReference type="Gene3D" id="1.25.40.10">
    <property type="entry name" value="Tetratricopeptide repeat domain"/>
    <property type="match status" value="2"/>
</dbReference>
<feature type="region of interest" description="Disordered" evidence="3">
    <location>
        <begin position="551"/>
        <end position="574"/>
    </location>
</feature>
<evidence type="ECO:0000313" key="5">
    <source>
        <dbReference type="Proteomes" id="UP000191024"/>
    </source>
</evidence>
<feature type="region of interest" description="Disordered" evidence="3">
    <location>
        <begin position="588"/>
        <end position="649"/>
    </location>
</feature>